<feature type="compositionally biased region" description="Polar residues" evidence="4">
    <location>
        <begin position="40"/>
        <end position="51"/>
    </location>
</feature>
<dbReference type="InterPro" id="IPR050754">
    <property type="entry name" value="FKBP4/5/8-like"/>
</dbReference>
<evidence type="ECO:0000313" key="7">
    <source>
        <dbReference type="Proteomes" id="UP001642540"/>
    </source>
</evidence>
<dbReference type="SUPFAM" id="SSF48452">
    <property type="entry name" value="TPR-like"/>
    <property type="match status" value="1"/>
</dbReference>
<dbReference type="InterPro" id="IPR011990">
    <property type="entry name" value="TPR-like_helical_dom_sf"/>
</dbReference>
<dbReference type="Pfam" id="PF00254">
    <property type="entry name" value="FKBP_C"/>
    <property type="match status" value="1"/>
</dbReference>
<dbReference type="Gene3D" id="3.10.50.40">
    <property type="match status" value="1"/>
</dbReference>
<keyword evidence="7" id="KW-1185">Reference proteome</keyword>
<keyword evidence="3" id="KW-0413">Isomerase</keyword>
<dbReference type="EMBL" id="CAXLJM020000031">
    <property type="protein sequence ID" value="CAL8099070.1"/>
    <property type="molecule type" value="Genomic_DNA"/>
</dbReference>
<feature type="region of interest" description="Disordered" evidence="4">
    <location>
        <begin position="1"/>
        <end position="83"/>
    </location>
</feature>
<evidence type="ECO:0000259" key="5">
    <source>
        <dbReference type="PROSITE" id="PS50059"/>
    </source>
</evidence>
<dbReference type="PANTHER" id="PTHR46512:SF1">
    <property type="entry name" value="PEPTIDYLPROLYL ISOMERASE"/>
    <property type="match status" value="1"/>
</dbReference>
<keyword evidence="1" id="KW-0677">Repeat</keyword>
<proteinExistence type="predicted"/>
<comment type="catalytic activity">
    <reaction evidence="3">
        <text>[protein]-peptidylproline (omega=180) = [protein]-peptidylproline (omega=0)</text>
        <dbReference type="Rhea" id="RHEA:16237"/>
        <dbReference type="Rhea" id="RHEA-COMP:10747"/>
        <dbReference type="Rhea" id="RHEA-COMP:10748"/>
        <dbReference type="ChEBI" id="CHEBI:83833"/>
        <dbReference type="ChEBI" id="CHEBI:83834"/>
        <dbReference type="EC" id="5.2.1.8"/>
    </reaction>
</comment>
<dbReference type="Proteomes" id="UP001642540">
    <property type="component" value="Unassembled WGS sequence"/>
</dbReference>
<dbReference type="InterPro" id="IPR046357">
    <property type="entry name" value="PPIase_dom_sf"/>
</dbReference>
<evidence type="ECO:0000256" key="4">
    <source>
        <dbReference type="SAM" id="MobiDB-lite"/>
    </source>
</evidence>
<evidence type="ECO:0000256" key="2">
    <source>
        <dbReference type="ARBA" id="ARBA00022803"/>
    </source>
</evidence>
<keyword evidence="2" id="KW-0802">TPR repeat</keyword>
<dbReference type="SUPFAM" id="SSF54534">
    <property type="entry name" value="FKBP-like"/>
    <property type="match status" value="1"/>
</dbReference>
<evidence type="ECO:0000256" key="1">
    <source>
        <dbReference type="ARBA" id="ARBA00022737"/>
    </source>
</evidence>
<dbReference type="SMART" id="SM00028">
    <property type="entry name" value="TPR"/>
    <property type="match status" value="2"/>
</dbReference>
<protein>
    <recommendedName>
        <fullName evidence="3">peptidylprolyl isomerase</fullName>
        <ecNumber evidence="3">5.2.1.8</ecNumber>
    </recommendedName>
</protein>
<dbReference type="PROSITE" id="PS50059">
    <property type="entry name" value="FKBP_PPIASE"/>
    <property type="match status" value="1"/>
</dbReference>
<sequence length="332" mass="36818">MSANDGVRGEPHVEVETSTNDLARGGGGDADTLDLKVEKNQTSQLSENSTEAAPEDQGSISEKANELKEHDVPDEESAQAEKVEHALQKELEENDGWLKILGNDEIMKKVVKPGLPETRPLRGEICTIRVEGRLQSDESVIFESHDIFTFQLGDVEVVTGLDMSIPLMCKGEVATIKISPRFAFGSKGSEPKVPPNSHIIYEVELISFENEKDLAELTVSERRETGNRKRERGNWWYGRGESSLAIQCYRRALEFLDEAEGGIQYPSGGSAEKITISDELRALFDDRIKTLNNMAQAQLKLQAYEPALNSVESVLKCQPNNVKALFRKGKVS</sequence>
<dbReference type="Gene3D" id="1.25.40.10">
    <property type="entry name" value="Tetratricopeptide repeat domain"/>
    <property type="match status" value="1"/>
</dbReference>
<comment type="caution">
    <text evidence="6">The sequence shown here is derived from an EMBL/GenBank/DDBJ whole genome shotgun (WGS) entry which is preliminary data.</text>
</comment>
<dbReference type="InterPro" id="IPR001179">
    <property type="entry name" value="PPIase_FKBP_dom"/>
</dbReference>
<evidence type="ECO:0000256" key="3">
    <source>
        <dbReference type="PROSITE-ProRule" id="PRU00277"/>
    </source>
</evidence>
<evidence type="ECO:0000313" key="6">
    <source>
        <dbReference type="EMBL" id="CAL8099070.1"/>
    </source>
</evidence>
<feature type="domain" description="PPIase FKBP-type" evidence="5">
    <location>
        <begin position="123"/>
        <end position="209"/>
    </location>
</feature>
<reference evidence="6 7" key="1">
    <citation type="submission" date="2024-08" db="EMBL/GenBank/DDBJ databases">
        <authorList>
            <person name="Cucini C."/>
            <person name="Frati F."/>
        </authorList>
    </citation>
    <scope>NUCLEOTIDE SEQUENCE [LARGE SCALE GENOMIC DNA]</scope>
</reference>
<accession>A0ABP1QFK9</accession>
<dbReference type="InterPro" id="IPR019734">
    <property type="entry name" value="TPR_rpt"/>
</dbReference>
<organism evidence="6 7">
    <name type="scientific">Orchesella dallaii</name>
    <dbReference type="NCBI Taxonomy" id="48710"/>
    <lineage>
        <taxon>Eukaryota</taxon>
        <taxon>Metazoa</taxon>
        <taxon>Ecdysozoa</taxon>
        <taxon>Arthropoda</taxon>
        <taxon>Hexapoda</taxon>
        <taxon>Collembola</taxon>
        <taxon>Entomobryomorpha</taxon>
        <taxon>Entomobryoidea</taxon>
        <taxon>Orchesellidae</taxon>
        <taxon>Orchesellinae</taxon>
        <taxon>Orchesella</taxon>
    </lineage>
</organism>
<dbReference type="PANTHER" id="PTHR46512">
    <property type="entry name" value="PEPTIDYLPROLYL ISOMERASE"/>
    <property type="match status" value="1"/>
</dbReference>
<gene>
    <name evidence="6" type="ORF">ODALV1_LOCUS10135</name>
</gene>
<dbReference type="EC" id="5.2.1.8" evidence="3"/>
<keyword evidence="3" id="KW-0697">Rotamase</keyword>
<name>A0ABP1QFK9_9HEXA</name>